<keyword evidence="1" id="KW-0472">Membrane</keyword>
<sequence length="118" mass="13242">MSAPPPSSPNSINSREFLNLSNLHSIVCDYGNKIDVNHNEMHKIKEQIGQDFLVCRVDHISIPHKLEDHDMKLKAIVVVMVGVAVAILEMMVVDLKVVTKLANGKRLELIADDMHVMF</sequence>
<accession>A0AA35ZME4</accession>
<name>A0AA35ZME4_LACSI</name>
<evidence type="ECO:0000313" key="2">
    <source>
        <dbReference type="EMBL" id="CAI9295340.1"/>
    </source>
</evidence>
<dbReference type="EMBL" id="OX465083">
    <property type="protein sequence ID" value="CAI9295340.1"/>
    <property type="molecule type" value="Genomic_DNA"/>
</dbReference>
<gene>
    <name evidence="2" type="ORF">LSALG_LOCUS34283</name>
</gene>
<evidence type="ECO:0000256" key="1">
    <source>
        <dbReference type="SAM" id="Phobius"/>
    </source>
</evidence>
<keyword evidence="1" id="KW-0812">Transmembrane</keyword>
<dbReference type="Proteomes" id="UP001177003">
    <property type="component" value="Chromosome 7"/>
</dbReference>
<keyword evidence="3" id="KW-1185">Reference proteome</keyword>
<reference evidence="2" key="1">
    <citation type="submission" date="2023-04" db="EMBL/GenBank/DDBJ databases">
        <authorList>
            <person name="Vijverberg K."/>
            <person name="Xiong W."/>
            <person name="Schranz E."/>
        </authorList>
    </citation>
    <scope>NUCLEOTIDE SEQUENCE</scope>
</reference>
<dbReference type="AlphaFoldDB" id="A0AA35ZME4"/>
<feature type="transmembrane region" description="Helical" evidence="1">
    <location>
        <begin position="75"/>
        <end position="97"/>
    </location>
</feature>
<keyword evidence="1" id="KW-1133">Transmembrane helix</keyword>
<organism evidence="2 3">
    <name type="scientific">Lactuca saligna</name>
    <name type="common">Willowleaf lettuce</name>
    <dbReference type="NCBI Taxonomy" id="75948"/>
    <lineage>
        <taxon>Eukaryota</taxon>
        <taxon>Viridiplantae</taxon>
        <taxon>Streptophyta</taxon>
        <taxon>Embryophyta</taxon>
        <taxon>Tracheophyta</taxon>
        <taxon>Spermatophyta</taxon>
        <taxon>Magnoliopsida</taxon>
        <taxon>eudicotyledons</taxon>
        <taxon>Gunneridae</taxon>
        <taxon>Pentapetalae</taxon>
        <taxon>asterids</taxon>
        <taxon>campanulids</taxon>
        <taxon>Asterales</taxon>
        <taxon>Asteraceae</taxon>
        <taxon>Cichorioideae</taxon>
        <taxon>Cichorieae</taxon>
        <taxon>Lactucinae</taxon>
        <taxon>Lactuca</taxon>
    </lineage>
</organism>
<proteinExistence type="predicted"/>
<evidence type="ECO:0000313" key="3">
    <source>
        <dbReference type="Proteomes" id="UP001177003"/>
    </source>
</evidence>
<protein>
    <submittedName>
        <fullName evidence="2">Uncharacterized protein</fullName>
    </submittedName>
</protein>